<evidence type="ECO:0000256" key="2">
    <source>
        <dbReference type="SAM" id="MobiDB-lite"/>
    </source>
</evidence>
<feature type="region of interest" description="Disordered" evidence="2">
    <location>
        <begin position="189"/>
        <end position="303"/>
    </location>
</feature>
<gene>
    <name evidence="3" type="ORF">ASPSYDRAFT_48468</name>
</gene>
<keyword evidence="4" id="KW-1185">Reference proteome</keyword>
<dbReference type="OrthoDB" id="4500361at2759"/>
<reference evidence="4" key="1">
    <citation type="journal article" date="2017" name="Genome Biol.">
        <title>Comparative genomics reveals high biological diversity and specific adaptations in the industrially and medically important fungal genus Aspergillus.</title>
        <authorList>
            <person name="de Vries R.P."/>
            <person name="Riley R."/>
            <person name="Wiebenga A."/>
            <person name="Aguilar-Osorio G."/>
            <person name="Amillis S."/>
            <person name="Uchima C.A."/>
            <person name="Anderluh G."/>
            <person name="Asadollahi M."/>
            <person name="Askin M."/>
            <person name="Barry K."/>
            <person name="Battaglia E."/>
            <person name="Bayram O."/>
            <person name="Benocci T."/>
            <person name="Braus-Stromeyer S.A."/>
            <person name="Caldana C."/>
            <person name="Canovas D."/>
            <person name="Cerqueira G.C."/>
            <person name="Chen F."/>
            <person name="Chen W."/>
            <person name="Choi C."/>
            <person name="Clum A."/>
            <person name="Dos Santos R.A."/>
            <person name="Damasio A.R."/>
            <person name="Diallinas G."/>
            <person name="Emri T."/>
            <person name="Fekete E."/>
            <person name="Flipphi M."/>
            <person name="Freyberg S."/>
            <person name="Gallo A."/>
            <person name="Gournas C."/>
            <person name="Habgood R."/>
            <person name="Hainaut M."/>
            <person name="Harispe M.L."/>
            <person name="Henrissat B."/>
            <person name="Hilden K.S."/>
            <person name="Hope R."/>
            <person name="Hossain A."/>
            <person name="Karabika E."/>
            <person name="Karaffa L."/>
            <person name="Karanyi Z."/>
            <person name="Krasevec N."/>
            <person name="Kuo A."/>
            <person name="Kusch H."/>
            <person name="LaButti K."/>
            <person name="Lagendijk E.L."/>
            <person name="Lapidus A."/>
            <person name="Levasseur A."/>
            <person name="Lindquist E."/>
            <person name="Lipzen A."/>
            <person name="Logrieco A.F."/>
            <person name="MacCabe A."/>
            <person name="Maekelae M.R."/>
            <person name="Malavazi I."/>
            <person name="Melin P."/>
            <person name="Meyer V."/>
            <person name="Mielnichuk N."/>
            <person name="Miskei M."/>
            <person name="Molnar A.P."/>
            <person name="Mule G."/>
            <person name="Ngan C.Y."/>
            <person name="Orejas M."/>
            <person name="Orosz E."/>
            <person name="Ouedraogo J.P."/>
            <person name="Overkamp K.M."/>
            <person name="Park H.-S."/>
            <person name="Perrone G."/>
            <person name="Piumi F."/>
            <person name="Punt P.J."/>
            <person name="Ram A.F."/>
            <person name="Ramon A."/>
            <person name="Rauscher S."/>
            <person name="Record E."/>
            <person name="Riano-Pachon D.M."/>
            <person name="Robert V."/>
            <person name="Roehrig J."/>
            <person name="Ruller R."/>
            <person name="Salamov A."/>
            <person name="Salih N.S."/>
            <person name="Samson R.A."/>
            <person name="Sandor E."/>
            <person name="Sanguinetti M."/>
            <person name="Schuetze T."/>
            <person name="Sepcic K."/>
            <person name="Shelest E."/>
            <person name="Sherlock G."/>
            <person name="Sophianopoulou V."/>
            <person name="Squina F.M."/>
            <person name="Sun H."/>
            <person name="Susca A."/>
            <person name="Todd R.B."/>
            <person name="Tsang A."/>
            <person name="Unkles S.E."/>
            <person name="van de Wiele N."/>
            <person name="van Rossen-Uffink D."/>
            <person name="Oliveira J.V."/>
            <person name="Vesth T.C."/>
            <person name="Visser J."/>
            <person name="Yu J.-H."/>
            <person name="Zhou M."/>
            <person name="Andersen M.R."/>
            <person name="Archer D.B."/>
            <person name="Baker S.E."/>
            <person name="Benoit I."/>
            <person name="Brakhage A.A."/>
            <person name="Braus G.H."/>
            <person name="Fischer R."/>
            <person name="Frisvad J.C."/>
            <person name="Goldman G.H."/>
            <person name="Houbraken J."/>
            <person name="Oakley B."/>
            <person name="Pocsi I."/>
            <person name="Scazzocchio C."/>
            <person name="Seiboth B."/>
            <person name="vanKuyk P.A."/>
            <person name="Wortman J."/>
            <person name="Dyer P.S."/>
            <person name="Grigoriev I.V."/>
        </authorList>
    </citation>
    <scope>NUCLEOTIDE SEQUENCE [LARGE SCALE GENOMIC DNA]</scope>
    <source>
        <strain evidence="4">CBS 593.65</strain>
    </source>
</reference>
<dbReference type="GeneID" id="63763698"/>
<feature type="compositionally biased region" description="Low complexity" evidence="2">
    <location>
        <begin position="264"/>
        <end position="278"/>
    </location>
</feature>
<feature type="compositionally biased region" description="Basic and acidic residues" evidence="2">
    <location>
        <begin position="208"/>
        <end position="222"/>
    </location>
</feature>
<evidence type="ECO:0000313" key="4">
    <source>
        <dbReference type="Proteomes" id="UP000184356"/>
    </source>
</evidence>
<dbReference type="Proteomes" id="UP000184356">
    <property type="component" value="Unassembled WGS sequence"/>
</dbReference>
<dbReference type="VEuPathDB" id="FungiDB:ASPSYDRAFT_48468"/>
<feature type="compositionally biased region" description="Polar residues" evidence="2">
    <location>
        <begin position="51"/>
        <end position="61"/>
    </location>
</feature>
<evidence type="ECO:0000256" key="1">
    <source>
        <dbReference type="SAM" id="Coils"/>
    </source>
</evidence>
<accession>A0A1L9T9R9</accession>
<feature type="region of interest" description="Disordered" evidence="2">
    <location>
        <begin position="510"/>
        <end position="534"/>
    </location>
</feature>
<keyword evidence="1" id="KW-0175">Coiled coil</keyword>
<protein>
    <submittedName>
        <fullName evidence="3">Uncharacterized protein</fullName>
    </submittedName>
</protein>
<feature type="region of interest" description="Disordered" evidence="2">
    <location>
        <begin position="48"/>
        <end position="67"/>
    </location>
</feature>
<dbReference type="EMBL" id="KV878591">
    <property type="protein sequence ID" value="OJJ56188.1"/>
    <property type="molecule type" value="Genomic_DNA"/>
</dbReference>
<sequence>MKATTSRTEGKAASYYYTTDTLFSQELTPEPSDDDDVVYRGRKGLRHNDATIHTSKTNSDATPDDWFVPGAEDPVFSINEVKTESKDDDPLAFLSEYPEDDDFFFGPPLDLITRARAIEDAYNHRLFEPPLDAPLQATTARLGQTHRAEDKENTDSKVIDFASRHEKAQTPLNNTIFAWLNQTEIPTATSTARPVSQVKLISKKARTKKPDTKAQRQTDNRGSEPPTYQVKAEMRRQKNRSKQLKTKTPAPNRPLPPLPVSGISKSATSTSTDTESTTKPQTVIKEEPRSAVTPTDPFAFPRCKEIPSKGETIVNSAADPRRQPRPLSPASSGRISAATVITCDVDQVMTDDAPCVPPTPTKSVISEYTGPIYEGRGPFWTPQDRDHKTHLTTPAKHHPAKSLTRDEALEELDRANKRIWELEIDASRSAWKLGFANDQLRDLDEALNRIDRLENTIRRFQAEKACAMDHLDLAGQEMRTLKERREWDAWQLESAQQRIRELEAGTRTSAHLRKRKWESPSLSQSKRAKANDEDYLRRNERWQGRKNKFWAEMVR</sequence>
<dbReference type="RefSeq" id="XP_040699994.1">
    <property type="nucleotide sequence ID" value="XM_040847625.1"/>
</dbReference>
<name>A0A1L9T9R9_9EURO</name>
<feature type="region of interest" description="Disordered" evidence="2">
    <location>
        <begin position="314"/>
        <end position="333"/>
    </location>
</feature>
<dbReference type="AlphaFoldDB" id="A0A1L9T9R9"/>
<proteinExistence type="predicted"/>
<evidence type="ECO:0000313" key="3">
    <source>
        <dbReference type="EMBL" id="OJJ56188.1"/>
    </source>
</evidence>
<feature type="coiled-coil region" evidence="1">
    <location>
        <begin position="405"/>
        <end position="470"/>
    </location>
</feature>
<organism evidence="3 4">
    <name type="scientific">Aspergillus sydowii CBS 593.65</name>
    <dbReference type="NCBI Taxonomy" id="1036612"/>
    <lineage>
        <taxon>Eukaryota</taxon>
        <taxon>Fungi</taxon>
        <taxon>Dikarya</taxon>
        <taxon>Ascomycota</taxon>
        <taxon>Pezizomycotina</taxon>
        <taxon>Eurotiomycetes</taxon>
        <taxon>Eurotiomycetidae</taxon>
        <taxon>Eurotiales</taxon>
        <taxon>Aspergillaceae</taxon>
        <taxon>Aspergillus</taxon>
        <taxon>Aspergillus subgen. Nidulantes</taxon>
    </lineage>
</organism>